<gene>
    <name evidence="3" type="ORF">D1832_10710</name>
</gene>
<protein>
    <submittedName>
        <fullName evidence="3">Uncharacterized protein</fullName>
    </submittedName>
</protein>
<comment type="caution">
    <text evidence="3">The sequence shown here is derived from an EMBL/GenBank/DDBJ whole genome shotgun (WGS) entry which is preliminary data.</text>
</comment>
<feature type="transmembrane region" description="Helical" evidence="2">
    <location>
        <begin position="73"/>
        <end position="91"/>
    </location>
</feature>
<feature type="compositionally biased region" description="Polar residues" evidence="1">
    <location>
        <begin position="30"/>
        <end position="41"/>
    </location>
</feature>
<keyword evidence="2" id="KW-0472">Membrane</keyword>
<dbReference type="Proteomes" id="UP000285376">
    <property type="component" value="Unassembled WGS sequence"/>
</dbReference>
<accession>A0A417Z403</accession>
<keyword evidence="2" id="KW-1133">Transmembrane helix</keyword>
<evidence type="ECO:0000313" key="3">
    <source>
        <dbReference type="EMBL" id="RHW44964.1"/>
    </source>
</evidence>
<reference evidence="3 4" key="1">
    <citation type="submission" date="2018-08" db="EMBL/GenBank/DDBJ databases">
        <title>Whole genome sequence analysis of Dermacoccus abyssi bacteria isolated from Deep Mariana trench Micromonospora spp reveals genes involved in the environmental adaptation and production of secondary metabolites.</title>
        <authorList>
            <person name="Abdel-Mageed W.M."/>
            <person name="Lehri B."/>
            <person name="Nouioui I."/>
            <person name="Goodfellow I."/>
            <person name="Jaspars M."/>
            <person name="Karlyshev A."/>
        </authorList>
    </citation>
    <scope>NUCLEOTIDE SEQUENCE [LARGE SCALE GENOMIC DNA]</scope>
    <source>
        <strain evidence="3 4">MT1.1</strain>
    </source>
</reference>
<organism evidence="3 4">
    <name type="scientific">Dermacoccus abyssi</name>
    <dbReference type="NCBI Taxonomy" id="322596"/>
    <lineage>
        <taxon>Bacteria</taxon>
        <taxon>Bacillati</taxon>
        <taxon>Actinomycetota</taxon>
        <taxon>Actinomycetes</taxon>
        <taxon>Micrococcales</taxon>
        <taxon>Dermacoccaceae</taxon>
        <taxon>Dermacoccus</taxon>
    </lineage>
</organism>
<evidence type="ECO:0000313" key="4">
    <source>
        <dbReference type="Proteomes" id="UP000285376"/>
    </source>
</evidence>
<proteinExistence type="predicted"/>
<dbReference type="EMBL" id="QWLM01000012">
    <property type="protein sequence ID" value="RHW44964.1"/>
    <property type="molecule type" value="Genomic_DNA"/>
</dbReference>
<sequence>MAERKNPTPDGDLPENPEAKGAQGEHLNPDGSSALDSTQDGRFTRDDVANSPFQQGTDPLSDRAIDRRTGRPSIQLIVLAILAVVFGYFFVSDLINGEWLKAVLGAAVLGICAVAITRELRGGRPRD</sequence>
<keyword evidence="2" id="KW-0812">Transmembrane</keyword>
<name>A0A417Z403_9MICO</name>
<evidence type="ECO:0000256" key="2">
    <source>
        <dbReference type="SAM" id="Phobius"/>
    </source>
</evidence>
<evidence type="ECO:0000256" key="1">
    <source>
        <dbReference type="SAM" id="MobiDB-lite"/>
    </source>
</evidence>
<dbReference type="RefSeq" id="WP_118913940.1">
    <property type="nucleotide sequence ID" value="NZ_CBCRVH010000013.1"/>
</dbReference>
<feature type="region of interest" description="Disordered" evidence="1">
    <location>
        <begin position="1"/>
        <end position="66"/>
    </location>
</feature>
<dbReference type="AlphaFoldDB" id="A0A417Z403"/>
<feature type="transmembrane region" description="Helical" evidence="2">
    <location>
        <begin position="97"/>
        <end position="116"/>
    </location>
</feature>